<organism evidence="2 3">
    <name type="scientific">Salipiger thiooxidans</name>
    <dbReference type="NCBI Taxonomy" id="282683"/>
    <lineage>
        <taxon>Bacteria</taxon>
        <taxon>Pseudomonadati</taxon>
        <taxon>Pseudomonadota</taxon>
        <taxon>Alphaproteobacteria</taxon>
        <taxon>Rhodobacterales</taxon>
        <taxon>Roseobacteraceae</taxon>
        <taxon>Salipiger</taxon>
    </lineage>
</organism>
<evidence type="ECO:0000313" key="2">
    <source>
        <dbReference type="EMBL" id="SDE25478.1"/>
    </source>
</evidence>
<evidence type="ECO:0008006" key="4">
    <source>
        <dbReference type="Google" id="ProtNLM"/>
    </source>
</evidence>
<dbReference type="STRING" id="282683.SAMN04488105_102126"/>
<feature type="chain" id="PRO_5011523234" description="DUF4157 domain-containing protein" evidence="1">
    <location>
        <begin position="19"/>
        <end position="231"/>
    </location>
</feature>
<keyword evidence="3" id="KW-1185">Reference proteome</keyword>
<gene>
    <name evidence="2" type="ORF">SAMN04488105_102126</name>
</gene>
<keyword evidence="1" id="KW-0732">Signal</keyword>
<protein>
    <recommendedName>
        <fullName evidence="4">DUF4157 domain-containing protein</fullName>
    </recommendedName>
</protein>
<dbReference type="EMBL" id="FNAV01000002">
    <property type="protein sequence ID" value="SDE25478.1"/>
    <property type="molecule type" value="Genomic_DNA"/>
</dbReference>
<dbReference type="OrthoDB" id="8686772at2"/>
<feature type="signal peptide" evidence="1">
    <location>
        <begin position="1"/>
        <end position="18"/>
    </location>
</feature>
<evidence type="ECO:0000256" key="1">
    <source>
        <dbReference type="SAM" id="SignalP"/>
    </source>
</evidence>
<reference evidence="3" key="1">
    <citation type="submission" date="2016-10" db="EMBL/GenBank/DDBJ databases">
        <authorList>
            <person name="Varghese N."/>
            <person name="Submissions S."/>
        </authorList>
    </citation>
    <scope>NUCLEOTIDE SEQUENCE [LARGE SCALE GENOMIC DNA]</scope>
    <source>
        <strain evidence="3">DSM 10146</strain>
    </source>
</reference>
<dbReference type="Proteomes" id="UP000198994">
    <property type="component" value="Unassembled WGS sequence"/>
</dbReference>
<sequence>MRTLVLAPLLVLCLIVSACGRPLSENETAFLQAMQGDQLDTRRVRFHDGLWAGSITYQRPIRPRLTCMERVWPPSQGETVTVSPGAMTIFNRVFYRDDLYREDFVPDYPQRVDLLDAMLLAHEMVHVWQWQHRDRTGYTPLKAALEHGVSEDPYLFEPDKPGRFLDHGYEQQGAIVEEYVCCHMLDPDAPRTSRLREMISAELPVDGLERALDNPEVMVPWSGIQQKNICR</sequence>
<dbReference type="PROSITE" id="PS51257">
    <property type="entry name" value="PROKAR_LIPOPROTEIN"/>
    <property type="match status" value="1"/>
</dbReference>
<name>A0A1G7BEB9_9RHOB</name>
<accession>A0A1G7BEB9</accession>
<proteinExistence type="predicted"/>
<evidence type="ECO:0000313" key="3">
    <source>
        <dbReference type="Proteomes" id="UP000198994"/>
    </source>
</evidence>
<dbReference type="RefSeq" id="WP_008885550.1">
    <property type="nucleotide sequence ID" value="NZ_FNAV01000002.1"/>
</dbReference>
<dbReference type="AlphaFoldDB" id="A0A1G7BEB9"/>